<comment type="caution">
    <text evidence="11">The sequence shown here is derived from an EMBL/GenBank/DDBJ whole genome shotgun (WGS) entry which is preliminary data.</text>
</comment>
<evidence type="ECO:0000256" key="6">
    <source>
        <dbReference type="ARBA" id="ARBA00022989"/>
    </source>
</evidence>
<evidence type="ECO:0000256" key="8">
    <source>
        <dbReference type="ARBA" id="ARBA00023315"/>
    </source>
</evidence>
<comment type="subcellular location">
    <subcellularLocation>
        <location evidence="1 9">Cell membrane</location>
        <topology evidence="1 9">Multi-pass membrane protein</topology>
    </subcellularLocation>
</comment>
<dbReference type="HAMAP" id="MF_01148">
    <property type="entry name" value="Lnt"/>
    <property type="match status" value="1"/>
</dbReference>
<dbReference type="Proteomes" id="UP001165267">
    <property type="component" value="Unassembled WGS sequence"/>
</dbReference>
<feature type="domain" description="CN hydrolase" evidence="10">
    <location>
        <begin position="218"/>
        <end position="471"/>
    </location>
</feature>
<evidence type="ECO:0000256" key="7">
    <source>
        <dbReference type="ARBA" id="ARBA00023136"/>
    </source>
</evidence>
<keyword evidence="8 9" id="KW-0012">Acyltransferase</keyword>
<evidence type="ECO:0000256" key="1">
    <source>
        <dbReference type="ARBA" id="ARBA00004651"/>
    </source>
</evidence>
<organism evidence="11 12">
    <name type="scientific">Limnobacter parvus</name>
    <dbReference type="NCBI Taxonomy" id="2939690"/>
    <lineage>
        <taxon>Bacteria</taxon>
        <taxon>Pseudomonadati</taxon>
        <taxon>Pseudomonadota</taxon>
        <taxon>Betaproteobacteria</taxon>
        <taxon>Burkholderiales</taxon>
        <taxon>Burkholderiaceae</taxon>
        <taxon>Limnobacter</taxon>
    </lineage>
</organism>
<keyword evidence="12" id="KW-1185">Reference proteome</keyword>
<keyword evidence="6 9" id="KW-1133">Transmembrane helix</keyword>
<dbReference type="RefSeq" id="WP_257511614.1">
    <property type="nucleotide sequence ID" value="NZ_JANKHG010000016.1"/>
</dbReference>
<evidence type="ECO:0000256" key="9">
    <source>
        <dbReference type="HAMAP-Rule" id="MF_01148"/>
    </source>
</evidence>
<evidence type="ECO:0000256" key="3">
    <source>
        <dbReference type="ARBA" id="ARBA00022475"/>
    </source>
</evidence>
<keyword evidence="5 9" id="KW-0812">Transmembrane</keyword>
<accession>A0ABT1XGG5</accession>
<dbReference type="CDD" id="cd07571">
    <property type="entry name" value="ALP_N-acyl_transferase"/>
    <property type="match status" value="1"/>
</dbReference>
<dbReference type="InterPro" id="IPR036526">
    <property type="entry name" value="C-N_Hydrolase_sf"/>
</dbReference>
<comment type="catalytic activity">
    <reaction evidence="9">
        <text>N-terminal S-1,2-diacyl-sn-glyceryl-L-cysteinyl-[lipoprotein] + a glycerophospholipid = N-acyl-S-1,2-diacyl-sn-glyceryl-L-cysteinyl-[lipoprotein] + a 2-acyl-sn-glycero-3-phospholipid + H(+)</text>
        <dbReference type="Rhea" id="RHEA:48228"/>
        <dbReference type="Rhea" id="RHEA-COMP:14681"/>
        <dbReference type="Rhea" id="RHEA-COMP:14684"/>
        <dbReference type="ChEBI" id="CHEBI:15378"/>
        <dbReference type="ChEBI" id="CHEBI:136912"/>
        <dbReference type="ChEBI" id="CHEBI:140656"/>
        <dbReference type="ChEBI" id="CHEBI:140657"/>
        <dbReference type="ChEBI" id="CHEBI:140660"/>
        <dbReference type="EC" id="2.3.1.269"/>
    </reaction>
</comment>
<feature type="transmembrane region" description="Helical" evidence="9">
    <location>
        <begin position="485"/>
        <end position="502"/>
    </location>
</feature>
<dbReference type="PROSITE" id="PS50263">
    <property type="entry name" value="CN_HYDROLASE"/>
    <property type="match status" value="1"/>
</dbReference>
<name>A0ABT1XGG5_9BURK</name>
<sequence length="511" mass="56643">MFSFIVGALLGAPWVLSFAPTSLWWLGFALVTALPFVAAKTRRPVLVGLAFGWFAYGVGVSWLHISLHTYGGLPWLFAWASVAAFAFYLALFPALAMWLYSRFSAKNISPNSGVFNALLWGAAWTFFEWARGTFMTGFAWLGLGDTLVDSPFANLLPWLGSHGSLFLLMVLAHLLVSIFLSRQLRTFGVFVATGVAVLVLIQLPIKTQSAGVLRVVGVQTNVDQSIKFDPDLIVSNMQKAFALGDVAQQKLDEQGGGLLVFPETVNPLVWTDTPLEWRSRFRDFATPQQTTVIMGSAIQEGSRYYNSIVMFDGGEGEEELEVPTKRHDKRHLVPFGEFIPLGFKWFVAMLNMPMGEFTSGSGPLNPFVVKGNAMASTVCYEDIFSGEFAGLVAKSTREPTLFVNLSNLAWFGQSWALDQHAQMGRTRSAEHRKPGLRATNTGLSGLVDDKGQWVERAQAGRAMVWSGEIEGRIGQTFFAKLGDRLWFSIWGVVLLLLCVREWRLKAYNRAH</sequence>
<dbReference type="PANTHER" id="PTHR38686">
    <property type="entry name" value="APOLIPOPROTEIN N-ACYLTRANSFERASE"/>
    <property type="match status" value="1"/>
</dbReference>
<dbReference type="Pfam" id="PF20154">
    <property type="entry name" value="LNT_N"/>
    <property type="match status" value="1"/>
</dbReference>
<evidence type="ECO:0000256" key="2">
    <source>
        <dbReference type="ARBA" id="ARBA00010065"/>
    </source>
</evidence>
<evidence type="ECO:0000256" key="5">
    <source>
        <dbReference type="ARBA" id="ARBA00022692"/>
    </source>
</evidence>
<evidence type="ECO:0000313" key="11">
    <source>
        <dbReference type="EMBL" id="MCR2746378.1"/>
    </source>
</evidence>
<dbReference type="EC" id="2.3.1.269" evidence="9"/>
<feature type="transmembrane region" description="Helical" evidence="9">
    <location>
        <begin position="113"/>
        <end position="143"/>
    </location>
</feature>
<dbReference type="Gene3D" id="3.60.110.10">
    <property type="entry name" value="Carbon-nitrogen hydrolase"/>
    <property type="match status" value="1"/>
</dbReference>
<keyword evidence="7 9" id="KW-0472">Membrane</keyword>
<comment type="function">
    <text evidence="9">Catalyzes the phospholipid dependent N-acylation of the N-terminal cysteine of apolipoprotein, the last step in lipoprotein maturation.</text>
</comment>
<comment type="pathway">
    <text evidence="9">Protein modification; lipoprotein biosynthesis (N-acyl transfer).</text>
</comment>
<dbReference type="PANTHER" id="PTHR38686:SF1">
    <property type="entry name" value="APOLIPOPROTEIN N-ACYLTRANSFERASE"/>
    <property type="match status" value="1"/>
</dbReference>
<gene>
    <name evidence="9 11" type="primary">lnt</name>
    <name evidence="11" type="ORF">NSP04_06930</name>
</gene>
<dbReference type="NCBIfam" id="TIGR00546">
    <property type="entry name" value="lnt"/>
    <property type="match status" value="1"/>
</dbReference>
<feature type="transmembrane region" description="Helical" evidence="9">
    <location>
        <begin position="155"/>
        <end position="180"/>
    </location>
</feature>
<dbReference type="InterPro" id="IPR004563">
    <property type="entry name" value="Apolipo_AcylTrfase"/>
</dbReference>
<reference evidence="11" key="1">
    <citation type="submission" date="2022-07" db="EMBL/GenBank/DDBJ databases">
        <authorList>
            <person name="Xamxidin M."/>
        </authorList>
    </citation>
    <scope>NUCLEOTIDE SEQUENCE</scope>
    <source>
        <strain evidence="11">YS8-69</strain>
    </source>
</reference>
<comment type="similarity">
    <text evidence="2 9">Belongs to the CN hydrolase family. Apolipoprotein N-acyltransferase subfamily.</text>
</comment>
<feature type="transmembrane region" description="Helical" evidence="9">
    <location>
        <begin position="12"/>
        <end position="38"/>
    </location>
</feature>
<keyword evidence="4 9" id="KW-0808">Transferase</keyword>
<evidence type="ECO:0000259" key="10">
    <source>
        <dbReference type="PROSITE" id="PS50263"/>
    </source>
</evidence>
<feature type="transmembrane region" description="Helical" evidence="9">
    <location>
        <begin position="187"/>
        <end position="205"/>
    </location>
</feature>
<feature type="transmembrane region" description="Helical" evidence="9">
    <location>
        <begin position="77"/>
        <end position="101"/>
    </location>
</feature>
<dbReference type="EMBL" id="JANKHG010000016">
    <property type="protein sequence ID" value="MCR2746378.1"/>
    <property type="molecule type" value="Genomic_DNA"/>
</dbReference>
<dbReference type="InterPro" id="IPR003010">
    <property type="entry name" value="C-N_Hydrolase"/>
</dbReference>
<dbReference type="InterPro" id="IPR045378">
    <property type="entry name" value="LNT_N"/>
</dbReference>
<proteinExistence type="inferred from homology"/>
<protein>
    <recommendedName>
        <fullName evidence="9">Apolipoprotein N-acyltransferase</fullName>
        <shortName evidence="9">ALP N-acyltransferase</shortName>
        <ecNumber evidence="9">2.3.1.269</ecNumber>
    </recommendedName>
</protein>
<dbReference type="Pfam" id="PF00795">
    <property type="entry name" value="CN_hydrolase"/>
    <property type="match status" value="1"/>
</dbReference>
<evidence type="ECO:0000256" key="4">
    <source>
        <dbReference type="ARBA" id="ARBA00022679"/>
    </source>
</evidence>
<evidence type="ECO:0000313" key="12">
    <source>
        <dbReference type="Proteomes" id="UP001165267"/>
    </source>
</evidence>
<feature type="transmembrane region" description="Helical" evidence="9">
    <location>
        <begin position="45"/>
        <end position="65"/>
    </location>
</feature>
<keyword evidence="3 9" id="KW-1003">Cell membrane</keyword>
<dbReference type="SUPFAM" id="SSF56317">
    <property type="entry name" value="Carbon-nitrogen hydrolase"/>
    <property type="match status" value="1"/>
</dbReference>